<reference evidence="6 7" key="1">
    <citation type="submission" date="2020-05" db="EMBL/GenBank/DDBJ databases">
        <title>Nakamurella sp. DB0629 isolated from air conditioner.</title>
        <authorList>
            <person name="Kim D.H."/>
            <person name="Kim D.-U."/>
        </authorList>
    </citation>
    <scope>NUCLEOTIDE SEQUENCE [LARGE SCALE GENOMIC DNA]</scope>
    <source>
        <strain evidence="6 7">DB0629</strain>
    </source>
</reference>
<gene>
    <name evidence="6" type="ORF">HKD39_09025</name>
</gene>
<feature type="region of interest" description="Disordered" evidence="3">
    <location>
        <begin position="1"/>
        <end position="34"/>
    </location>
</feature>
<dbReference type="SUPFAM" id="SSF55347">
    <property type="entry name" value="Glyceraldehyde-3-phosphate dehydrogenase-like, C-terminal domain"/>
    <property type="match status" value="1"/>
</dbReference>
<comment type="caution">
    <text evidence="6">The sequence shown here is derived from an EMBL/GenBank/DDBJ whole genome shotgun (WGS) entry which is preliminary data.</text>
</comment>
<accession>A0A849A9R8</accession>
<sequence>MSQPPTPKPAPPAPPRLPQPRTPDPTEAPPLGWGILGTGGIAGSMARALRAHTRQRLVAVASRSAKRGNAFAAEHDIPTAHVGTEQLLADDEVDVVYIASPHSEHYRQAMDAIAAGKHLLVEKAFTQTAEQAVEIAQFAAASDVTVLEAMWPRFLPRFDVLRQLLETGALGELQVVIADHGQYFDPDPAHRLFAPELAGGALLDLGVYPVSLASMVLGTPAAVHAFGSRAFTGVDGQVSLVLDAGAQHPGAQAVLNTTLLAKTPTTASISGTVARVELPGPFYAPGVLTYIHRDGTTLQTDPPTITDGGLAYEAAHLAQLVADGVRQSPLLPLQETVAIMRTLDTAAAQLG</sequence>
<evidence type="ECO:0000259" key="5">
    <source>
        <dbReference type="Pfam" id="PF22725"/>
    </source>
</evidence>
<dbReference type="EMBL" id="JABEND010000004">
    <property type="protein sequence ID" value="NNG35848.1"/>
    <property type="molecule type" value="Genomic_DNA"/>
</dbReference>
<dbReference type="GO" id="GO:0000166">
    <property type="term" value="F:nucleotide binding"/>
    <property type="evidence" value="ECO:0007669"/>
    <property type="project" value="InterPro"/>
</dbReference>
<evidence type="ECO:0000259" key="4">
    <source>
        <dbReference type="Pfam" id="PF01408"/>
    </source>
</evidence>
<feature type="domain" description="Gfo/Idh/MocA-like oxidoreductase N-terminal" evidence="4">
    <location>
        <begin position="32"/>
        <end position="147"/>
    </location>
</feature>
<keyword evidence="2" id="KW-0560">Oxidoreductase</keyword>
<dbReference type="InterPro" id="IPR050984">
    <property type="entry name" value="Gfo/Idh/MocA_domain"/>
</dbReference>
<evidence type="ECO:0000256" key="3">
    <source>
        <dbReference type="SAM" id="MobiDB-lite"/>
    </source>
</evidence>
<dbReference type="Gene3D" id="3.30.360.10">
    <property type="entry name" value="Dihydrodipicolinate Reductase, domain 2"/>
    <property type="match status" value="1"/>
</dbReference>
<dbReference type="SUPFAM" id="SSF51735">
    <property type="entry name" value="NAD(P)-binding Rossmann-fold domains"/>
    <property type="match status" value="1"/>
</dbReference>
<name>A0A849A9R8_9ACTN</name>
<feature type="compositionally biased region" description="Pro residues" evidence="3">
    <location>
        <begin position="1"/>
        <end position="28"/>
    </location>
</feature>
<dbReference type="Gene3D" id="3.40.50.720">
    <property type="entry name" value="NAD(P)-binding Rossmann-like Domain"/>
    <property type="match status" value="1"/>
</dbReference>
<dbReference type="InterPro" id="IPR000683">
    <property type="entry name" value="Gfo/Idh/MocA-like_OxRdtase_N"/>
</dbReference>
<organism evidence="6 7">
    <name type="scientific">Nakamurella aerolata</name>
    <dbReference type="NCBI Taxonomy" id="1656892"/>
    <lineage>
        <taxon>Bacteria</taxon>
        <taxon>Bacillati</taxon>
        <taxon>Actinomycetota</taxon>
        <taxon>Actinomycetes</taxon>
        <taxon>Nakamurellales</taxon>
        <taxon>Nakamurellaceae</taxon>
        <taxon>Nakamurella</taxon>
    </lineage>
</organism>
<dbReference type="AlphaFoldDB" id="A0A849A9R8"/>
<proteinExistence type="inferred from homology"/>
<protein>
    <submittedName>
        <fullName evidence="6">Gfo/Idh/MocA family oxidoreductase</fullName>
    </submittedName>
</protein>
<dbReference type="Pfam" id="PF22725">
    <property type="entry name" value="GFO_IDH_MocA_C3"/>
    <property type="match status" value="1"/>
</dbReference>
<evidence type="ECO:0000256" key="1">
    <source>
        <dbReference type="ARBA" id="ARBA00010928"/>
    </source>
</evidence>
<dbReference type="InterPro" id="IPR036291">
    <property type="entry name" value="NAD(P)-bd_dom_sf"/>
</dbReference>
<evidence type="ECO:0000313" key="6">
    <source>
        <dbReference type="EMBL" id="NNG35848.1"/>
    </source>
</evidence>
<dbReference type="RefSeq" id="WP_171199541.1">
    <property type="nucleotide sequence ID" value="NZ_JABEND010000004.1"/>
</dbReference>
<dbReference type="PANTHER" id="PTHR22604">
    <property type="entry name" value="OXIDOREDUCTASES"/>
    <property type="match status" value="1"/>
</dbReference>
<evidence type="ECO:0000256" key="2">
    <source>
        <dbReference type="ARBA" id="ARBA00023002"/>
    </source>
</evidence>
<keyword evidence="7" id="KW-1185">Reference proteome</keyword>
<dbReference type="GO" id="GO:0016491">
    <property type="term" value="F:oxidoreductase activity"/>
    <property type="evidence" value="ECO:0007669"/>
    <property type="project" value="UniProtKB-KW"/>
</dbReference>
<evidence type="ECO:0000313" key="7">
    <source>
        <dbReference type="Proteomes" id="UP000562984"/>
    </source>
</evidence>
<feature type="domain" description="GFO/IDH/MocA-like oxidoreductase" evidence="5">
    <location>
        <begin position="161"/>
        <end position="275"/>
    </location>
</feature>
<dbReference type="PANTHER" id="PTHR22604:SF105">
    <property type="entry name" value="TRANS-1,2-DIHYDROBENZENE-1,2-DIOL DEHYDROGENASE"/>
    <property type="match status" value="1"/>
</dbReference>
<dbReference type="InterPro" id="IPR055170">
    <property type="entry name" value="GFO_IDH_MocA-like_dom"/>
</dbReference>
<dbReference type="Pfam" id="PF01408">
    <property type="entry name" value="GFO_IDH_MocA"/>
    <property type="match status" value="1"/>
</dbReference>
<comment type="similarity">
    <text evidence="1">Belongs to the Gfo/Idh/MocA family.</text>
</comment>
<dbReference type="Proteomes" id="UP000562984">
    <property type="component" value="Unassembled WGS sequence"/>
</dbReference>